<organism evidence="4 5">
    <name type="scientific">Gymnodinialimonas ceratoperidinii</name>
    <dbReference type="NCBI Taxonomy" id="2856823"/>
    <lineage>
        <taxon>Bacteria</taxon>
        <taxon>Pseudomonadati</taxon>
        <taxon>Pseudomonadota</taxon>
        <taxon>Alphaproteobacteria</taxon>
        <taxon>Rhodobacterales</taxon>
        <taxon>Paracoccaceae</taxon>
        <taxon>Gymnodinialimonas</taxon>
    </lineage>
</organism>
<dbReference type="KEGG" id="gce:KYE46_04685"/>
<evidence type="ECO:0000256" key="2">
    <source>
        <dbReference type="ARBA" id="ARBA00023027"/>
    </source>
</evidence>
<evidence type="ECO:0000313" key="4">
    <source>
        <dbReference type="EMBL" id="QXT40543.1"/>
    </source>
</evidence>
<evidence type="ECO:0000313" key="5">
    <source>
        <dbReference type="Proteomes" id="UP000825009"/>
    </source>
</evidence>
<dbReference type="RefSeq" id="WP_219003811.1">
    <property type="nucleotide sequence ID" value="NZ_CP079194.1"/>
</dbReference>
<dbReference type="Pfam" id="PF02826">
    <property type="entry name" value="2-Hacid_dh_C"/>
    <property type="match status" value="1"/>
</dbReference>
<dbReference type="PROSITE" id="PS00671">
    <property type="entry name" value="D_2_HYDROXYACID_DH_3"/>
    <property type="match status" value="1"/>
</dbReference>
<feature type="domain" description="D-isomer specific 2-hydroxyacid dehydrogenase NAD-binding" evidence="3">
    <location>
        <begin position="110"/>
        <end position="278"/>
    </location>
</feature>
<dbReference type="EMBL" id="CP079194">
    <property type="protein sequence ID" value="QXT40543.1"/>
    <property type="molecule type" value="Genomic_DNA"/>
</dbReference>
<name>A0A8F6TY10_9RHOB</name>
<dbReference type="Proteomes" id="UP000825009">
    <property type="component" value="Chromosome"/>
</dbReference>
<evidence type="ECO:0000256" key="1">
    <source>
        <dbReference type="ARBA" id="ARBA00023002"/>
    </source>
</evidence>
<keyword evidence="5" id="KW-1185">Reference proteome</keyword>
<keyword evidence="2" id="KW-0520">NAD</keyword>
<gene>
    <name evidence="4" type="ORF">KYE46_04685</name>
</gene>
<dbReference type="InterPro" id="IPR029753">
    <property type="entry name" value="D-isomer_DH_CS"/>
</dbReference>
<dbReference type="GO" id="GO:0051287">
    <property type="term" value="F:NAD binding"/>
    <property type="evidence" value="ECO:0007669"/>
    <property type="project" value="InterPro"/>
</dbReference>
<evidence type="ECO:0000259" key="3">
    <source>
        <dbReference type="Pfam" id="PF02826"/>
    </source>
</evidence>
<sequence>MSAPTILFAAKPDRWPTYEPHLRRALAAAGISDANLTTQADPSDVDYIVYAPNSEVQDFTPYTKLKAVLNLWAGVENVTGNATLTAPLARMVDTGLTDGMVEWCVGHTLRHHLGMDTHIHGQDGIWRNGSVPPLARNRPVTVLGLGALGEAVAQALHGLGFPVSGWSRSPKSIANVTTHHGEEGLQAALSRAEIVILLLPDTPATENILNAKTLAALPEGAVLINPGRGPLIDDDALLAALDSGQIGHATLDVFRQEPLPEAHPFWAHPKITVTPHIASETRPETASETVAENIRRGEAGEPFLHLVDRNLGY</sequence>
<reference evidence="4 5" key="1">
    <citation type="submission" date="2021-07" db="EMBL/GenBank/DDBJ databases">
        <title>A novel Jannaschia species isolated from marine dinoflagellate Ceratoperidinium margalefii.</title>
        <authorList>
            <person name="Jiang Y."/>
            <person name="Li Z."/>
        </authorList>
    </citation>
    <scope>NUCLEOTIDE SEQUENCE [LARGE SCALE GENOMIC DNA]</scope>
    <source>
        <strain evidence="4 5">J12C1-MA-4</strain>
    </source>
</reference>
<dbReference type="GO" id="GO:0016616">
    <property type="term" value="F:oxidoreductase activity, acting on the CH-OH group of donors, NAD or NADP as acceptor"/>
    <property type="evidence" value="ECO:0007669"/>
    <property type="project" value="UniProtKB-ARBA"/>
</dbReference>
<accession>A0A8F6TY10</accession>
<dbReference type="PANTHER" id="PTHR43333">
    <property type="entry name" value="2-HACID_DH_C DOMAIN-CONTAINING PROTEIN"/>
    <property type="match status" value="1"/>
</dbReference>
<dbReference type="CDD" id="cd12164">
    <property type="entry name" value="GDH_like_2"/>
    <property type="match status" value="1"/>
</dbReference>
<proteinExistence type="predicted"/>
<keyword evidence="1" id="KW-0560">Oxidoreductase</keyword>
<dbReference type="AlphaFoldDB" id="A0A8F6TY10"/>
<protein>
    <submittedName>
        <fullName evidence="4">Glyoxylate/hydroxypyruvate reductase A</fullName>
    </submittedName>
</protein>
<dbReference type="InterPro" id="IPR006140">
    <property type="entry name" value="D-isomer_DH_NAD-bd"/>
</dbReference>
<dbReference type="PANTHER" id="PTHR43333:SF1">
    <property type="entry name" value="D-ISOMER SPECIFIC 2-HYDROXYACID DEHYDROGENASE NAD-BINDING DOMAIN-CONTAINING PROTEIN"/>
    <property type="match status" value="1"/>
</dbReference>